<feature type="domain" description="Nudix hydrolase" evidence="3">
    <location>
        <begin position="39"/>
        <end position="168"/>
    </location>
</feature>
<proteinExistence type="predicted"/>
<evidence type="ECO:0000256" key="2">
    <source>
        <dbReference type="ARBA" id="ARBA00022801"/>
    </source>
</evidence>
<dbReference type="EMBL" id="CP002131">
    <property type="protein sequence ID" value="ADL08030.1"/>
    <property type="molecule type" value="Genomic_DNA"/>
</dbReference>
<evidence type="ECO:0000259" key="3">
    <source>
        <dbReference type="PROSITE" id="PS51462"/>
    </source>
</evidence>
<evidence type="ECO:0000256" key="1">
    <source>
        <dbReference type="ARBA" id="ARBA00001946"/>
    </source>
</evidence>
<dbReference type="AlphaFoldDB" id="D9S3Q3"/>
<protein>
    <submittedName>
        <fullName evidence="4">NUDIX hydrolase</fullName>
    </submittedName>
</protein>
<dbReference type="Proteomes" id="UP000000272">
    <property type="component" value="Chromosome"/>
</dbReference>
<dbReference type="GO" id="GO:0019693">
    <property type="term" value="P:ribose phosphate metabolic process"/>
    <property type="evidence" value="ECO:0007669"/>
    <property type="project" value="TreeGrafter"/>
</dbReference>
<dbReference type="PROSITE" id="PS51462">
    <property type="entry name" value="NUDIX"/>
    <property type="match status" value="1"/>
</dbReference>
<keyword evidence="2 4" id="KW-0378">Hydrolase</keyword>
<dbReference type="RefSeq" id="WP_013276069.1">
    <property type="nucleotide sequence ID" value="NC_014377.1"/>
</dbReference>
<dbReference type="KEGG" id="toc:Toce_1274"/>
<dbReference type="GO" id="GO:0005829">
    <property type="term" value="C:cytosol"/>
    <property type="evidence" value="ECO:0007669"/>
    <property type="project" value="TreeGrafter"/>
</dbReference>
<dbReference type="OrthoDB" id="9806150at2"/>
<name>D9S3Q3_THEOJ</name>
<dbReference type="Pfam" id="PF00293">
    <property type="entry name" value="NUDIX"/>
    <property type="match status" value="1"/>
</dbReference>
<dbReference type="PANTHER" id="PTHR11839:SF18">
    <property type="entry name" value="NUDIX HYDROLASE DOMAIN-CONTAINING PROTEIN"/>
    <property type="match status" value="1"/>
</dbReference>
<dbReference type="HOGENOM" id="CLU_062658_5_1_9"/>
<dbReference type="STRING" id="555079.Toce_1274"/>
<comment type="cofactor">
    <cofactor evidence="1">
        <name>Mg(2+)</name>
        <dbReference type="ChEBI" id="CHEBI:18420"/>
    </cofactor>
</comment>
<sequence length="180" mass="20311">MDFFEVTINSRNIFSGKILKLRLDEVRLPNGRTSTREIVEHPGAVAIVAIDDDGSVLMVRQYRKPVEEELLEIPAGKLEENEDVTACAQRELMEETGFMAENLIHITDFFTSPGFSNEKMSLFLGRNLKKAAGQADEDEYIKIEKIPFERAVKMAYSGKLKDAKTIVGLFLASSYLRGEF</sequence>
<accession>D9S3Q3</accession>
<evidence type="ECO:0000313" key="5">
    <source>
        <dbReference type="Proteomes" id="UP000000272"/>
    </source>
</evidence>
<reference evidence="4 5" key="1">
    <citation type="journal article" date="2010" name="Stand. Genomic Sci.">
        <title>Complete genome sequence of Thermosediminibacter oceani type strain (JW/IW-1228P).</title>
        <authorList>
            <person name="Pitluck S."/>
            <person name="Yasawong M."/>
            <person name="Munk C."/>
            <person name="Nolan M."/>
            <person name="Lapidus A."/>
            <person name="Lucas S."/>
            <person name="Glavina Del Rio T."/>
            <person name="Tice H."/>
            <person name="Cheng J.F."/>
            <person name="Bruce D."/>
            <person name="Detter C."/>
            <person name="Tapia R."/>
            <person name="Han C."/>
            <person name="Goodwin L."/>
            <person name="Liolios K."/>
            <person name="Ivanova N."/>
            <person name="Mavromatis K."/>
            <person name="Mikhailova N."/>
            <person name="Pati A."/>
            <person name="Chen A."/>
            <person name="Palaniappan K."/>
            <person name="Land M."/>
            <person name="Hauser L."/>
            <person name="Chang Y.J."/>
            <person name="Jeffries C.D."/>
            <person name="Rohde M."/>
            <person name="Spring S."/>
            <person name="Sikorski J."/>
            <person name="Goker M."/>
            <person name="Woyke T."/>
            <person name="Bristow J."/>
            <person name="Eisen J.A."/>
            <person name="Markowitz V."/>
            <person name="Hugenholtz P."/>
            <person name="Kyrpides N.C."/>
            <person name="Klenk H.P."/>
        </authorList>
    </citation>
    <scope>NUCLEOTIDE SEQUENCE [LARGE SCALE GENOMIC DNA]</scope>
    <source>
        <strain evidence="5">ATCC BAA-1034 / DSM 16646 / JW/IW-1228P</strain>
    </source>
</reference>
<gene>
    <name evidence="4" type="ordered locus">Toce_1274</name>
</gene>
<dbReference type="GO" id="GO:0016787">
    <property type="term" value="F:hydrolase activity"/>
    <property type="evidence" value="ECO:0007669"/>
    <property type="project" value="UniProtKB-KW"/>
</dbReference>
<organism evidence="4 5">
    <name type="scientific">Thermosediminibacter oceani (strain ATCC BAA-1034 / DSM 16646 / JW/IW-1228P)</name>
    <dbReference type="NCBI Taxonomy" id="555079"/>
    <lineage>
        <taxon>Bacteria</taxon>
        <taxon>Bacillati</taxon>
        <taxon>Bacillota</taxon>
        <taxon>Clostridia</taxon>
        <taxon>Thermosediminibacterales</taxon>
        <taxon>Thermosediminibacteraceae</taxon>
        <taxon>Thermosediminibacter</taxon>
    </lineage>
</organism>
<dbReference type="InterPro" id="IPR000086">
    <property type="entry name" value="NUDIX_hydrolase_dom"/>
</dbReference>
<dbReference type="eggNOG" id="COG0494">
    <property type="taxonomic scope" value="Bacteria"/>
</dbReference>
<dbReference type="GO" id="GO:0006753">
    <property type="term" value="P:nucleoside phosphate metabolic process"/>
    <property type="evidence" value="ECO:0007669"/>
    <property type="project" value="TreeGrafter"/>
</dbReference>
<dbReference type="SUPFAM" id="SSF55811">
    <property type="entry name" value="Nudix"/>
    <property type="match status" value="1"/>
</dbReference>
<dbReference type="Gene3D" id="3.90.79.10">
    <property type="entry name" value="Nucleoside Triphosphate Pyrophosphohydrolase"/>
    <property type="match status" value="1"/>
</dbReference>
<dbReference type="PROSITE" id="PS00893">
    <property type="entry name" value="NUDIX_BOX"/>
    <property type="match status" value="1"/>
</dbReference>
<dbReference type="FunFam" id="3.90.79.10:FF:000024">
    <property type="entry name" value="ADP-ribose pyrophosphatase"/>
    <property type="match status" value="1"/>
</dbReference>
<keyword evidence="5" id="KW-1185">Reference proteome</keyword>
<dbReference type="InterPro" id="IPR020084">
    <property type="entry name" value="NUDIX_hydrolase_CS"/>
</dbReference>
<evidence type="ECO:0000313" key="4">
    <source>
        <dbReference type="EMBL" id="ADL08030.1"/>
    </source>
</evidence>
<dbReference type="PANTHER" id="PTHR11839">
    <property type="entry name" value="UDP/ADP-SUGAR PYROPHOSPHATASE"/>
    <property type="match status" value="1"/>
</dbReference>
<dbReference type="InterPro" id="IPR015797">
    <property type="entry name" value="NUDIX_hydrolase-like_dom_sf"/>
</dbReference>